<dbReference type="Proteomes" id="UP000186019">
    <property type="component" value="Unassembled WGS sequence"/>
</dbReference>
<keyword evidence="1" id="KW-0472">Membrane</keyword>
<feature type="transmembrane region" description="Helical" evidence="1">
    <location>
        <begin position="5"/>
        <end position="23"/>
    </location>
</feature>
<sequence>MTDRIALWLFLLIVLALFLDYYIQGWDGLIFLGAKLGDLIEWMAFWR</sequence>
<dbReference type="RefSeq" id="WP_170846530.1">
    <property type="nucleotide sequence ID" value="NZ_CANNEL010000003.1"/>
</dbReference>
<proteinExistence type="predicted"/>
<organism evidence="2 3">
    <name type="scientific">Roseovarius nanhaiticus</name>
    <dbReference type="NCBI Taxonomy" id="573024"/>
    <lineage>
        <taxon>Bacteria</taxon>
        <taxon>Pseudomonadati</taxon>
        <taxon>Pseudomonadota</taxon>
        <taxon>Alphaproteobacteria</taxon>
        <taxon>Rhodobacterales</taxon>
        <taxon>Roseobacteraceae</taxon>
        <taxon>Roseovarius</taxon>
    </lineage>
</organism>
<evidence type="ECO:0000256" key="1">
    <source>
        <dbReference type="SAM" id="Phobius"/>
    </source>
</evidence>
<keyword evidence="3" id="KW-1185">Reference proteome</keyword>
<keyword evidence="1" id="KW-1133">Transmembrane helix</keyword>
<evidence type="ECO:0000313" key="2">
    <source>
        <dbReference type="EMBL" id="SIS08266.1"/>
    </source>
</evidence>
<accession>A0A1N7G748</accession>
<dbReference type="AlphaFoldDB" id="A0A1N7G748"/>
<name>A0A1N7G748_9RHOB</name>
<keyword evidence="1" id="KW-0812">Transmembrane</keyword>
<evidence type="ECO:0000313" key="3">
    <source>
        <dbReference type="Proteomes" id="UP000186019"/>
    </source>
</evidence>
<reference evidence="2 3" key="1">
    <citation type="submission" date="2017-01" db="EMBL/GenBank/DDBJ databases">
        <authorList>
            <person name="Mah S.A."/>
            <person name="Swanson W.J."/>
            <person name="Moy G.W."/>
            <person name="Vacquier V.D."/>
        </authorList>
    </citation>
    <scope>NUCLEOTIDE SEQUENCE [LARGE SCALE GENOMIC DNA]</scope>
    <source>
        <strain evidence="2 3">DSM 29590</strain>
    </source>
</reference>
<dbReference type="EMBL" id="FTNV01000001">
    <property type="protein sequence ID" value="SIS08266.1"/>
    <property type="molecule type" value="Genomic_DNA"/>
</dbReference>
<gene>
    <name evidence="2" type="ORF">SAMN05421666_1726</name>
</gene>
<protein>
    <submittedName>
        <fullName evidence="2">Uncharacterized protein</fullName>
    </submittedName>
</protein>